<evidence type="ECO:0000313" key="2">
    <source>
        <dbReference type="EMBL" id="KAG7319469.1"/>
    </source>
</evidence>
<accession>A0A9D3NDF7</accession>
<feature type="compositionally biased region" description="Basic and acidic residues" evidence="1">
    <location>
        <begin position="35"/>
        <end position="44"/>
    </location>
</feature>
<keyword evidence="3" id="KW-1185">Reference proteome</keyword>
<reference evidence="2 3" key="1">
    <citation type="submission" date="2021-06" db="EMBL/GenBank/DDBJ databases">
        <title>Chromosome-level genome assembly of the red-tail catfish (Hemibagrus wyckioides).</title>
        <authorList>
            <person name="Shao F."/>
        </authorList>
    </citation>
    <scope>NUCLEOTIDE SEQUENCE [LARGE SCALE GENOMIC DNA]</scope>
    <source>
        <strain evidence="2">EC202008001</strain>
        <tissue evidence="2">Blood</tissue>
    </source>
</reference>
<dbReference type="Proteomes" id="UP000824219">
    <property type="component" value="Linkage Group LG20"/>
</dbReference>
<dbReference type="AlphaFoldDB" id="A0A9D3NDF7"/>
<name>A0A9D3NDF7_9TELE</name>
<evidence type="ECO:0000313" key="3">
    <source>
        <dbReference type="Proteomes" id="UP000824219"/>
    </source>
</evidence>
<gene>
    <name evidence="2" type="ORF">KOW79_016612</name>
</gene>
<organism evidence="2 3">
    <name type="scientific">Hemibagrus wyckioides</name>
    <dbReference type="NCBI Taxonomy" id="337641"/>
    <lineage>
        <taxon>Eukaryota</taxon>
        <taxon>Metazoa</taxon>
        <taxon>Chordata</taxon>
        <taxon>Craniata</taxon>
        <taxon>Vertebrata</taxon>
        <taxon>Euteleostomi</taxon>
        <taxon>Actinopterygii</taxon>
        <taxon>Neopterygii</taxon>
        <taxon>Teleostei</taxon>
        <taxon>Ostariophysi</taxon>
        <taxon>Siluriformes</taxon>
        <taxon>Bagridae</taxon>
        <taxon>Hemibagrus</taxon>
    </lineage>
</organism>
<proteinExistence type="predicted"/>
<sequence>MAAHGATVTVTLTTERGAALEPDLCASRKNQSCDLIREEKGQRKEQRRRAPASQPPSLAAASHPARAAFENRARLEALQERFLAPEHILHSITSQRGSLSQNVCGDVTQAQVEAMSSVCKLKSCGN</sequence>
<comment type="caution">
    <text evidence="2">The sequence shown here is derived from an EMBL/GenBank/DDBJ whole genome shotgun (WGS) entry which is preliminary data.</text>
</comment>
<dbReference type="EMBL" id="JAHKSW010000020">
    <property type="protein sequence ID" value="KAG7319469.1"/>
    <property type="molecule type" value="Genomic_DNA"/>
</dbReference>
<feature type="compositionally biased region" description="Low complexity" evidence="1">
    <location>
        <begin position="51"/>
        <end position="66"/>
    </location>
</feature>
<protein>
    <submittedName>
        <fullName evidence="2">Uncharacterized protein</fullName>
    </submittedName>
</protein>
<evidence type="ECO:0000256" key="1">
    <source>
        <dbReference type="SAM" id="MobiDB-lite"/>
    </source>
</evidence>
<feature type="region of interest" description="Disordered" evidence="1">
    <location>
        <begin position="35"/>
        <end position="66"/>
    </location>
</feature>